<dbReference type="eggNOG" id="COG1828">
    <property type="taxonomic scope" value="Bacteria"/>
</dbReference>
<keyword evidence="3 6" id="KW-0547">Nucleotide-binding</keyword>
<dbReference type="PANTHER" id="PTHR34696:SF1">
    <property type="entry name" value="PHOSPHORIBOSYLFORMYLGLYCINAMIDINE SYNTHASE SUBUNIT PURS"/>
    <property type="match status" value="1"/>
</dbReference>
<evidence type="ECO:0000256" key="6">
    <source>
        <dbReference type="HAMAP-Rule" id="MF_01926"/>
    </source>
</evidence>
<feature type="coiled-coil region" evidence="7">
    <location>
        <begin position="42"/>
        <end position="69"/>
    </location>
</feature>
<dbReference type="EMBL" id="CP002351">
    <property type="protein sequence ID" value="AEH50549.1"/>
    <property type="molecule type" value="Genomic_DNA"/>
</dbReference>
<dbReference type="HOGENOM" id="CLU_164833_0_0_0"/>
<evidence type="ECO:0000256" key="5">
    <source>
        <dbReference type="ARBA" id="ARBA00022840"/>
    </source>
</evidence>
<dbReference type="Proteomes" id="UP000006804">
    <property type="component" value="Chromosome"/>
</dbReference>
<keyword evidence="9" id="KW-1185">Reference proteome</keyword>
<comment type="pathway">
    <text evidence="6">Purine metabolism; IMP biosynthesis via de novo pathway; 5-amino-1-(5-phospho-D-ribosyl)imidazole from N(2)-formyl-N(1)-(5-phospho-D-ribosyl)glycinamide: step 1/2.</text>
</comment>
<evidence type="ECO:0000256" key="7">
    <source>
        <dbReference type="SAM" id="Coils"/>
    </source>
</evidence>
<dbReference type="Gene3D" id="3.30.1280.10">
    <property type="entry name" value="Phosphoribosylformylglycinamidine synthase subunit PurS"/>
    <property type="match status" value="1"/>
</dbReference>
<reference evidence="8 9" key="1">
    <citation type="submission" date="2010-11" db="EMBL/GenBank/DDBJ databases">
        <title>The complete genome of Thermotoga thermarum DSM 5069.</title>
        <authorList>
            <consortium name="US DOE Joint Genome Institute (JGI-PGF)"/>
            <person name="Lucas S."/>
            <person name="Copeland A."/>
            <person name="Lapidus A."/>
            <person name="Bruce D."/>
            <person name="Goodwin L."/>
            <person name="Pitluck S."/>
            <person name="Kyrpides N."/>
            <person name="Mavromatis K."/>
            <person name="Ivanova N."/>
            <person name="Zeytun A."/>
            <person name="Brettin T."/>
            <person name="Detter J.C."/>
            <person name="Tapia R."/>
            <person name="Han C."/>
            <person name="Land M."/>
            <person name="Hauser L."/>
            <person name="Markowitz V."/>
            <person name="Cheng J.-F."/>
            <person name="Hugenholtz P."/>
            <person name="Woyke T."/>
            <person name="Wu D."/>
            <person name="Spring S."/>
            <person name="Schroeder M."/>
            <person name="Brambilla E."/>
            <person name="Klenk H.-P."/>
            <person name="Eisen J.A."/>
        </authorList>
    </citation>
    <scope>NUCLEOTIDE SEQUENCE [LARGE SCALE GENOMIC DNA]</scope>
    <source>
        <strain evidence="8 9">DSM 5069</strain>
    </source>
</reference>
<dbReference type="RefSeq" id="WP_013931772.1">
    <property type="nucleotide sequence ID" value="NC_015707.1"/>
</dbReference>
<dbReference type="NCBIfam" id="NF004630">
    <property type="entry name" value="PRK05974.1"/>
    <property type="match status" value="1"/>
</dbReference>
<keyword evidence="4 6" id="KW-0658">Purine biosynthesis</keyword>
<protein>
    <recommendedName>
        <fullName evidence="6">Phosphoribosylformylglycinamidine synthase subunit PurS</fullName>
        <shortName evidence="6">FGAM synthase</shortName>
        <ecNumber evidence="6">6.3.5.3</ecNumber>
    </recommendedName>
    <alternativeName>
        <fullName evidence="6">Formylglycinamide ribonucleotide amidotransferase subunit III</fullName>
        <shortName evidence="6">FGAR amidotransferase III</shortName>
        <shortName evidence="6">FGAR-AT III</shortName>
    </alternativeName>
    <alternativeName>
        <fullName evidence="6">Phosphoribosylformylglycinamidine synthase subunit III</fullName>
    </alternativeName>
</protein>
<comment type="subunit">
    <text evidence="6">Part of the FGAM synthase complex composed of 1 PurL, 1 PurQ and 2 PurS subunits.</text>
</comment>
<evidence type="ECO:0000313" key="8">
    <source>
        <dbReference type="EMBL" id="AEH50549.1"/>
    </source>
</evidence>
<dbReference type="NCBIfam" id="TIGR00302">
    <property type="entry name" value="phosphoribosylformylglycinamidine synthase subunit PurS"/>
    <property type="match status" value="1"/>
</dbReference>
<comment type="similarity">
    <text evidence="6">Belongs to the PurS family.</text>
</comment>
<comment type="subcellular location">
    <subcellularLocation>
        <location evidence="6">Cytoplasm</location>
    </subcellularLocation>
</comment>
<dbReference type="Pfam" id="PF02700">
    <property type="entry name" value="PurS"/>
    <property type="match status" value="1"/>
</dbReference>
<keyword evidence="2 6" id="KW-0436">Ligase</keyword>
<dbReference type="SUPFAM" id="SSF82697">
    <property type="entry name" value="PurS-like"/>
    <property type="match status" value="1"/>
</dbReference>
<dbReference type="GO" id="GO:0006189">
    <property type="term" value="P:'de novo' IMP biosynthetic process"/>
    <property type="evidence" value="ECO:0007669"/>
    <property type="project" value="UniProtKB-UniRule"/>
</dbReference>
<dbReference type="KEGG" id="tta:Theth_0456"/>
<proteinExistence type="inferred from homology"/>
<dbReference type="UniPathway" id="UPA00074">
    <property type="reaction ID" value="UER00128"/>
</dbReference>
<comment type="function">
    <text evidence="6">Part of the phosphoribosylformylglycinamidine synthase complex involved in the purines biosynthetic pathway. Catalyzes the ATP-dependent conversion of formylglycinamide ribonucleotide (FGAR) and glutamine to yield formylglycinamidine ribonucleotide (FGAM) and glutamate. The FGAM synthase complex is composed of three subunits. PurQ produces an ammonia molecule by converting glutamine to glutamate. PurL transfers the ammonia molecule to FGAR to form FGAM in an ATP-dependent manner. PurS interacts with PurQ and PurL and is thought to assist in the transfer of the ammonia molecule from PurQ to PurL.</text>
</comment>
<dbReference type="PATRIC" id="fig|688269.3.peg.468"/>
<keyword evidence="1 6" id="KW-0963">Cytoplasm</keyword>
<sequence length="84" mass="9420">MYKAKLHIKFKEGVLDPQGNAVKNALKNLGFVNVNSVRIGKLVEIELDCDNVDQAKEELKSMCDKLLANPVTESYEIVSLEEIK</sequence>
<dbReference type="InterPro" id="IPR003850">
    <property type="entry name" value="PurS"/>
</dbReference>
<dbReference type="EC" id="6.3.5.3" evidence="6"/>
<dbReference type="HAMAP" id="MF_01926">
    <property type="entry name" value="PurS"/>
    <property type="match status" value="1"/>
</dbReference>
<dbReference type="PANTHER" id="PTHR34696">
    <property type="entry name" value="PHOSPHORIBOSYLFORMYLGLYCINAMIDINE SYNTHASE SUBUNIT PURS"/>
    <property type="match status" value="1"/>
</dbReference>
<evidence type="ECO:0000256" key="3">
    <source>
        <dbReference type="ARBA" id="ARBA00022741"/>
    </source>
</evidence>
<name>F7YWV7_9THEM</name>
<evidence type="ECO:0000256" key="2">
    <source>
        <dbReference type="ARBA" id="ARBA00022598"/>
    </source>
</evidence>
<dbReference type="GO" id="GO:0005524">
    <property type="term" value="F:ATP binding"/>
    <property type="evidence" value="ECO:0007669"/>
    <property type="project" value="UniProtKB-UniRule"/>
</dbReference>
<dbReference type="OrthoDB" id="9799101at2"/>
<dbReference type="InterPro" id="IPR036604">
    <property type="entry name" value="PurS-like_sf"/>
</dbReference>
<evidence type="ECO:0000256" key="1">
    <source>
        <dbReference type="ARBA" id="ARBA00022490"/>
    </source>
</evidence>
<dbReference type="GO" id="GO:0004642">
    <property type="term" value="F:phosphoribosylformylglycinamidine synthase activity"/>
    <property type="evidence" value="ECO:0007669"/>
    <property type="project" value="UniProtKB-UniRule"/>
</dbReference>
<keyword evidence="7" id="KW-0175">Coiled coil</keyword>
<organism evidence="8 9">
    <name type="scientific">Pseudothermotoga thermarum DSM 5069</name>
    <dbReference type="NCBI Taxonomy" id="688269"/>
    <lineage>
        <taxon>Bacteria</taxon>
        <taxon>Thermotogati</taxon>
        <taxon>Thermotogota</taxon>
        <taxon>Thermotogae</taxon>
        <taxon>Thermotogales</taxon>
        <taxon>Thermotogaceae</taxon>
        <taxon>Pseudothermotoga</taxon>
    </lineage>
</organism>
<dbReference type="STRING" id="688269.Theth_0456"/>
<evidence type="ECO:0000256" key="4">
    <source>
        <dbReference type="ARBA" id="ARBA00022755"/>
    </source>
</evidence>
<accession>F7YWV7</accession>
<dbReference type="GO" id="GO:0005737">
    <property type="term" value="C:cytoplasm"/>
    <property type="evidence" value="ECO:0007669"/>
    <property type="project" value="UniProtKB-SubCell"/>
</dbReference>
<dbReference type="AlphaFoldDB" id="F7YWV7"/>
<gene>
    <name evidence="6" type="primary">purS</name>
    <name evidence="8" type="ORF">Theth_0456</name>
</gene>
<comment type="catalytic activity">
    <reaction evidence="6">
        <text>N(2)-formyl-N(1)-(5-phospho-beta-D-ribosyl)glycinamide + L-glutamine + ATP + H2O = 2-formamido-N(1)-(5-O-phospho-beta-D-ribosyl)acetamidine + L-glutamate + ADP + phosphate + H(+)</text>
        <dbReference type="Rhea" id="RHEA:17129"/>
        <dbReference type="ChEBI" id="CHEBI:15377"/>
        <dbReference type="ChEBI" id="CHEBI:15378"/>
        <dbReference type="ChEBI" id="CHEBI:29985"/>
        <dbReference type="ChEBI" id="CHEBI:30616"/>
        <dbReference type="ChEBI" id="CHEBI:43474"/>
        <dbReference type="ChEBI" id="CHEBI:58359"/>
        <dbReference type="ChEBI" id="CHEBI:147286"/>
        <dbReference type="ChEBI" id="CHEBI:147287"/>
        <dbReference type="ChEBI" id="CHEBI:456216"/>
        <dbReference type="EC" id="6.3.5.3"/>
    </reaction>
</comment>
<keyword evidence="5 6" id="KW-0067">ATP-binding</keyword>
<evidence type="ECO:0000313" key="9">
    <source>
        <dbReference type="Proteomes" id="UP000006804"/>
    </source>
</evidence>